<gene>
    <name evidence="1" type="ORF">TM448A01300_0004</name>
</gene>
<name>A0A6H1ZPU2_9ZZZZ</name>
<dbReference type="AlphaFoldDB" id="A0A6H1ZPU2"/>
<protein>
    <submittedName>
        <fullName evidence="1">Uncharacterized protein</fullName>
    </submittedName>
</protein>
<accession>A0A6H1ZPU2</accession>
<organism evidence="1">
    <name type="scientific">viral metagenome</name>
    <dbReference type="NCBI Taxonomy" id="1070528"/>
    <lineage>
        <taxon>unclassified sequences</taxon>
        <taxon>metagenomes</taxon>
        <taxon>organismal metagenomes</taxon>
    </lineage>
</organism>
<reference evidence="1" key="1">
    <citation type="submission" date="2020-03" db="EMBL/GenBank/DDBJ databases">
        <title>The deep terrestrial virosphere.</title>
        <authorList>
            <person name="Holmfeldt K."/>
            <person name="Nilsson E."/>
            <person name="Simone D."/>
            <person name="Lopez-Fernandez M."/>
            <person name="Wu X."/>
            <person name="de Brujin I."/>
            <person name="Lundin D."/>
            <person name="Andersson A."/>
            <person name="Bertilsson S."/>
            <person name="Dopson M."/>
        </authorList>
    </citation>
    <scope>NUCLEOTIDE SEQUENCE</scope>
    <source>
        <strain evidence="1">TM448A01300</strain>
    </source>
</reference>
<dbReference type="EMBL" id="MT144131">
    <property type="protein sequence ID" value="QJA49327.1"/>
    <property type="molecule type" value="Genomic_DNA"/>
</dbReference>
<sequence>MSIQSIKQLASVQAPDDTQLFVIRRDFSGGVNSRQDDNLIGETQASLLYNVDIGIVGETSKRLGSTLIGNDLGANTIVCLHNYERQGYTDSLLAYENVNLYEWIGSGDLSAASATCFASGATDVGILSCKESGLVPDDVVIVQNGSENAKRFHKDSTGTWAIQDLGSATGASASPPRTTVMAWYGNRIWTLKNDIMAFSDAYDSDYSTAFDDVSNTYRVPVGAERGIVPTRDTGMIIMGEKAIWGLAPSVTPAATDKPEPIVTNRGVVSKKGWVNAGDDIYYFSQDGFRALRRTVQDKLQAGVDYPLSYALKDEFALINWEYIDRLTMEYFDNKIFIGVPTGAATFDTWIYYPATQSFMIITGWLPRAWTKYKVSGDERLYYSKHGDGTIYRAWYGYTDEGATTTTGTKINYQEEGRDEDLGQPLIDKSGGEVKVKALAVGDYDVSVYASFDKDEYVLLGTLSLAGGAALPTTLPFQLQGAKNTEAVFPIDAYNGWRTIKLKLLHNATNASDEIKIYERSVISYGTPYQSEG</sequence>
<proteinExistence type="predicted"/>
<evidence type="ECO:0000313" key="1">
    <source>
        <dbReference type="EMBL" id="QJA49327.1"/>
    </source>
</evidence>